<protein>
    <submittedName>
        <fullName evidence="2">Uncharacterized protein</fullName>
    </submittedName>
</protein>
<gene>
    <name evidence="2" type="ORF">BOTBODRAFT_598127</name>
</gene>
<sequence length="250" mass="28618">MRVLKSMLASVDYWINLPSNPHPDDRLWRQCFSRILLDVLNAWNLEDDNKVLASKQFEEMVYGLIQDLNPGNANLNPSYSQDGTTIIRKLSEASVNADPAGAGGRGLSLDIYERGPLAPMQLAMLMGFIVDLTMVLERLFWTMFRKDIPSVSIEHVQKVFNKYIISGERTKIHREIIDYTKSRSPRALDKAHQEAKRLVEIHRTVPRYRPKESTRARQVDSISSPGSLSDSGYGEKRPKKQNSTLKLWFK</sequence>
<feature type="region of interest" description="Disordered" evidence="1">
    <location>
        <begin position="207"/>
        <end position="250"/>
    </location>
</feature>
<accession>A0A067LW53</accession>
<dbReference type="HOGENOM" id="CLU_1111230_0_0_1"/>
<feature type="compositionally biased region" description="Low complexity" evidence="1">
    <location>
        <begin position="221"/>
        <end position="232"/>
    </location>
</feature>
<dbReference type="STRING" id="930990.A0A067LW53"/>
<evidence type="ECO:0000313" key="3">
    <source>
        <dbReference type="Proteomes" id="UP000027195"/>
    </source>
</evidence>
<dbReference type="InParanoid" id="A0A067LW53"/>
<evidence type="ECO:0000256" key="1">
    <source>
        <dbReference type="SAM" id="MobiDB-lite"/>
    </source>
</evidence>
<feature type="compositionally biased region" description="Basic and acidic residues" evidence="1">
    <location>
        <begin position="207"/>
        <end position="218"/>
    </location>
</feature>
<reference evidence="3" key="1">
    <citation type="journal article" date="2014" name="Proc. Natl. Acad. Sci. U.S.A.">
        <title>Extensive sampling of basidiomycete genomes demonstrates inadequacy of the white-rot/brown-rot paradigm for wood decay fungi.</title>
        <authorList>
            <person name="Riley R."/>
            <person name="Salamov A.A."/>
            <person name="Brown D.W."/>
            <person name="Nagy L.G."/>
            <person name="Floudas D."/>
            <person name="Held B.W."/>
            <person name="Levasseur A."/>
            <person name="Lombard V."/>
            <person name="Morin E."/>
            <person name="Otillar R."/>
            <person name="Lindquist E.A."/>
            <person name="Sun H."/>
            <person name="LaButti K.M."/>
            <person name="Schmutz J."/>
            <person name="Jabbour D."/>
            <person name="Luo H."/>
            <person name="Baker S.E."/>
            <person name="Pisabarro A.G."/>
            <person name="Walton J.D."/>
            <person name="Blanchette R.A."/>
            <person name="Henrissat B."/>
            <person name="Martin F."/>
            <person name="Cullen D."/>
            <person name="Hibbett D.S."/>
            <person name="Grigoriev I.V."/>
        </authorList>
    </citation>
    <scope>NUCLEOTIDE SEQUENCE [LARGE SCALE GENOMIC DNA]</scope>
    <source>
        <strain evidence="3">FD-172 SS1</strain>
    </source>
</reference>
<dbReference type="OrthoDB" id="391988at2759"/>
<organism evidence="2 3">
    <name type="scientific">Botryobasidium botryosum (strain FD-172 SS1)</name>
    <dbReference type="NCBI Taxonomy" id="930990"/>
    <lineage>
        <taxon>Eukaryota</taxon>
        <taxon>Fungi</taxon>
        <taxon>Dikarya</taxon>
        <taxon>Basidiomycota</taxon>
        <taxon>Agaricomycotina</taxon>
        <taxon>Agaricomycetes</taxon>
        <taxon>Cantharellales</taxon>
        <taxon>Botryobasidiaceae</taxon>
        <taxon>Botryobasidium</taxon>
    </lineage>
</organism>
<evidence type="ECO:0000313" key="2">
    <source>
        <dbReference type="EMBL" id="KDQ07603.1"/>
    </source>
</evidence>
<dbReference type="EMBL" id="KL198104">
    <property type="protein sequence ID" value="KDQ07603.1"/>
    <property type="molecule type" value="Genomic_DNA"/>
</dbReference>
<dbReference type="AlphaFoldDB" id="A0A067LW53"/>
<proteinExistence type="predicted"/>
<name>A0A067LW53_BOTB1</name>
<feature type="compositionally biased region" description="Polar residues" evidence="1">
    <location>
        <begin position="241"/>
        <end position="250"/>
    </location>
</feature>
<keyword evidence="3" id="KW-1185">Reference proteome</keyword>
<dbReference type="Proteomes" id="UP000027195">
    <property type="component" value="Unassembled WGS sequence"/>
</dbReference>